<evidence type="ECO:0000256" key="2">
    <source>
        <dbReference type="ARBA" id="ARBA00022741"/>
    </source>
</evidence>
<comment type="caution">
    <text evidence="10">The sequence shown here is derived from an EMBL/GenBank/DDBJ whole genome shotgun (WGS) entry which is preliminary data.</text>
</comment>
<dbReference type="InterPro" id="IPR027417">
    <property type="entry name" value="P-loop_NTPase"/>
</dbReference>
<dbReference type="InterPro" id="IPR025662">
    <property type="entry name" value="Sigma_54_int_dom_ATP-bd_1"/>
</dbReference>
<keyword evidence="1 7" id="KW-0597">Phosphoprotein</keyword>
<dbReference type="Pfam" id="PF00158">
    <property type="entry name" value="Sigma54_activat"/>
    <property type="match status" value="1"/>
</dbReference>
<evidence type="ECO:0000256" key="6">
    <source>
        <dbReference type="ARBA" id="ARBA00023163"/>
    </source>
</evidence>
<evidence type="ECO:0000259" key="8">
    <source>
        <dbReference type="PROSITE" id="PS50045"/>
    </source>
</evidence>
<keyword evidence="3" id="KW-0067">ATP-binding</keyword>
<dbReference type="SMART" id="SM00448">
    <property type="entry name" value="REC"/>
    <property type="match status" value="1"/>
</dbReference>
<dbReference type="InterPro" id="IPR002078">
    <property type="entry name" value="Sigma_54_int"/>
</dbReference>
<keyword evidence="2" id="KW-0547">Nucleotide-binding</keyword>
<feature type="domain" description="Response regulatory" evidence="9">
    <location>
        <begin position="3"/>
        <end position="117"/>
    </location>
</feature>
<evidence type="ECO:0000256" key="3">
    <source>
        <dbReference type="ARBA" id="ARBA00022840"/>
    </source>
</evidence>
<evidence type="ECO:0000313" key="11">
    <source>
        <dbReference type="Proteomes" id="UP000178943"/>
    </source>
</evidence>
<dbReference type="Gene3D" id="1.10.8.60">
    <property type="match status" value="1"/>
</dbReference>
<dbReference type="InterPro" id="IPR025944">
    <property type="entry name" value="Sigma_54_int_dom_CS"/>
</dbReference>
<dbReference type="GO" id="GO:0043565">
    <property type="term" value="F:sequence-specific DNA binding"/>
    <property type="evidence" value="ECO:0007669"/>
    <property type="project" value="InterPro"/>
</dbReference>
<dbReference type="Proteomes" id="UP000178943">
    <property type="component" value="Unassembled WGS sequence"/>
</dbReference>
<dbReference type="Gene3D" id="1.10.10.60">
    <property type="entry name" value="Homeodomain-like"/>
    <property type="match status" value="1"/>
</dbReference>
<dbReference type="SUPFAM" id="SSF52172">
    <property type="entry name" value="CheY-like"/>
    <property type="match status" value="1"/>
</dbReference>
<dbReference type="GO" id="GO:0005524">
    <property type="term" value="F:ATP binding"/>
    <property type="evidence" value="ECO:0007669"/>
    <property type="project" value="UniProtKB-KW"/>
</dbReference>
<dbReference type="FunFam" id="3.40.50.300:FF:000006">
    <property type="entry name" value="DNA-binding transcriptional regulator NtrC"/>
    <property type="match status" value="1"/>
</dbReference>
<feature type="modified residue" description="4-aspartylphosphate" evidence="7">
    <location>
        <position position="52"/>
    </location>
</feature>
<keyword evidence="4" id="KW-0805">Transcription regulation</keyword>
<dbReference type="InterPro" id="IPR025943">
    <property type="entry name" value="Sigma_54_int_dom_ATP-bd_2"/>
</dbReference>
<evidence type="ECO:0008006" key="12">
    <source>
        <dbReference type="Google" id="ProtNLM"/>
    </source>
</evidence>
<dbReference type="InterPro" id="IPR011006">
    <property type="entry name" value="CheY-like_superfamily"/>
</dbReference>
<dbReference type="EMBL" id="MFGW01000076">
    <property type="protein sequence ID" value="OGF66985.1"/>
    <property type="molecule type" value="Genomic_DNA"/>
</dbReference>
<dbReference type="PROSITE" id="PS00675">
    <property type="entry name" value="SIGMA54_INTERACT_1"/>
    <property type="match status" value="1"/>
</dbReference>
<dbReference type="PROSITE" id="PS00676">
    <property type="entry name" value="SIGMA54_INTERACT_2"/>
    <property type="match status" value="1"/>
</dbReference>
<reference evidence="10 11" key="1">
    <citation type="journal article" date="2016" name="Nat. Commun.">
        <title>Thousands of microbial genomes shed light on interconnected biogeochemical processes in an aquifer system.</title>
        <authorList>
            <person name="Anantharaman K."/>
            <person name="Brown C.T."/>
            <person name="Hug L.A."/>
            <person name="Sharon I."/>
            <person name="Castelle C.J."/>
            <person name="Probst A.J."/>
            <person name="Thomas B.C."/>
            <person name="Singh A."/>
            <person name="Wilkins M.J."/>
            <person name="Karaoz U."/>
            <person name="Brodie E.L."/>
            <person name="Williams K.H."/>
            <person name="Hubbard S.S."/>
            <person name="Banfield J.F."/>
        </authorList>
    </citation>
    <scope>NUCLEOTIDE SEQUENCE [LARGE SCALE GENOMIC DNA]</scope>
</reference>
<evidence type="ECO:0000313" key="10">
    <source>
        <dbReference type="EMBL" id="OGF66985.1"/>
    </source>
</evidence>
<dbReference type="Pfam" id="PF02954">
    <property type="entry name" value="HTH_8"/>
    <property type="match status" value="1"/>
</dbReference>
<dbReference type="SUPFAM" id="SSF52540">
    <property type="entry name" value="P-loop containing nucleoside triphosphate hydrolases"/>
    <property type="match status" value="1"/>
</dbReference>
<dbReference type="PROSITE" id="PS00688">
    <property type="entry name" value="SIGMA54_INTERACT_3"/>
    <property type="match status" value="1"/>
</dbReference>
<evidence type="ECO:0000256" key="4">
    <source>
        <dbReference type="ARBA" id="ARBA00023015"/>
    </source>
</evidence>
<dbReference type="Gene3D" id="3.40.50.2300">
    <property type="match status" value="1"/>
</dbReference>
<dbReference type="PANTHER" id="PTHR32071">
    <property type="entry name" value="TRANSCRIPTIONAL REGULATORY PROTEIN"/>
    <property type="match status" value="1"/>
</dbReference>
<dbReference type="CDD" id="cd00009">
    <property type="entry name" value="AAA"/>
    <property type="match status" value="1"/>
</dbReference>
<dbReference type="FunFam" id="3.40.50.2300:FF:000018">
    <property type="entry name" value="DNA-binding transcriptional regulator NtrC"/>
    <property type="match status" value="1"/>
</dbReference>
<evidence type="ECO:0000256" key="5">
    <source>
        <dbReference type="ARBA" id="ARBA00023125"/>
    </source>
</evidence>
<protein>
    <recommendedName>
        <fullName evidence="12">Two-component system response regulator</fullName>
    </recommendedName>
</protein>
<dbReference type="GO" id="GO:0000160">
    <property type="term" value="P:phosphorelay signal transduction system"/>
    <property type="evidence" value="ECO:0007669"/>
    <property type="project" value="InterPro"/>
</dbReference>
<dbReference type="Pfam" id="PF00072">
    <property type="entry name" value="Response_reg"/>
    <property type="match status" value="1"/>
</dbReference>
<dbReference type="AlphaFoldDB" id="A0A1F5VUC4"/>
<dbReference type="InterPro" id="IPR009057">
    <property type="entry name" value="Homeodomain-like_sf"/>
</dbReference>
<sequence length="463" mass="52925">MPTCLIIDDEEEIRWVLKKLLEKNNYHALEAKNGEEALACIEKSFIDIAILDMRMPGISGMETLEKIIAIDQEIKVIILTALNDVKLAVEAMKKGAFNYFVKPIDNEELLLTLSKAMEHKQMREEVDYLKEKYLQAESQNIIGEDTSLKHIMTMLCQVASSDITILITGESGTGKQVIAERIHNMSPRMHGPFVTVDLSIIPQELIESELFGYEKGAFTGAYKRKPGKFFIAQKGTLFLDEISNLTSITQSKLLRFLETKYIEPLGTVTPIKLDVRIIAATNHNLAELVDKSIFRADLYYRLKVVTIELPSLRSRKEDIMPLIEHFIKTYNDEYKKNIKGLSKETLDLLLNYQWPGNIRELKNYMQAAVLLANEYIEPQHLPQDFHKAPAFQANMEATFDTLNLKEAKETMIQDMERKIILAALTKAKGNKRRAARLLGISFKNLYNLIHKLNIPLDGSYKQE</sequence>
<dbReference type="Pfam" id="PF25601">
    <property type="entry name" value="AAA_lid_14"/>
    <property type="match status" value="1"/>
</dbReference>
<keyword evidence="5" id="KW-0238">DNA-binding</keyword>
<accession>A0A1F5VUC4</accession>
<dbReference type="SUPFAM" id="SSF46689">
    <property type="entry name" value="Homeodomain-like"/>
    <property type="match status" value="1"/>
</dbReference>
<dbReference type="PROSITE" id="PS50045">
    <property type="entry name" value="SIGMA54_INTERACT_4"/>
    <property type="match status" value="1"/>
</dbReference>
<dbReference type="PRINTS" id="PR01590">
    <property type="entry name" value="HTHFIS"/>
</dbReference>
<dbReference type="InterPro" id="IPR001789">
    <property type="entry name" value="Sig_transdc_resp-reg_receiver"/>
</dbReference>
<evidence type="ECO:0000259" key="9">
    <source>
        <dbReference type="PROSITE" id="PS50110"/>
    </source>
</evidence>
<dbReference type="InterPro" id="IPR058031">
    <property type="entry name" value="AAA_lid_NorR"/>
</dbReference>
<name>A0A1F5VUC4_9BACT</name>
<dbReference type="InterPro" id="IPR003593">
    <property type="entry name" value="AAA+_ATPase"/>
</dbReference>
<dbReference type="SMART" id="SM00382">
    <property type="entry name" value="AAA"/>
    <property type="match status" value="1"/>
</dbReference>
<gene>
    <name evidence="10" type="ORF">A2Y62_17955</name>
</gene>
<keyword evidence="6" id="KW-0804">Transcription</keyword>
<proteinExistence type="predicted"/>
<feature type="domain" description="Sigma-54 factor interaction" evidence="8">
    <location>
        <begin position="141"/>
        <end position="370"/>
    </location>
</feature>
<dbReference type="PROSITE" id="PS50110">
    <property type="entry name" value="RESPONSE_REGULATORY"/>
    <property type="match status" value="1"/>
</dbReference>
<dbReference type="GO" id="GO:0006355">
    <property type="term" value="P:regulation of DNA-templated transcription"/>
    <property type="evidence" value="ECO:0007669"/>
    <property type="project" value="InterPro"/>
</dbReference>
<dbReference type="Gene3D" id="3.40.50.300">
    <property type="entry name" value="P-loop containing nucleotide triphosphate hydrolases"/>
    <property type="match status" value="1"/>
</dbReference>
<dbReference type="STRING" id="1817863.A2Y62_17955"/>
<evidence type="ECO:0000256" key="7">
    <source>
        <dbReference type="PROSITE-ProRule" id="PRU00169"/>
    </source>
</evidence>
<organism evidence="10 11">
    <name type="scientific">Candidatus Fischerbacteria bacterium RBG_13_37_8</name>
    <dbReference type="NCBI Taxonomy" id="1817863"/>
    <lineage>
        <taxon>Bacteria</taxon>
        <taxon>Candidatus Fischeribacteriota</taxon>
    </lineage>
</organism>
<evidence type="ECO:0000256" key="1">
    <source>
        <dbReference type="ARBA" id="ARBA00022553"/>
    </source>
</evidence>
<dbReference type="InterPro" id="IPR002197">
    <property type="entry name" value="HTH_Fis"/>
</dbReference>